<dbReference type="EMBL" id="SGXA01000002">
    <property type="protein sequence ID" value="RZS72245.1"/>
    <property type="molecule type" value="Genomic_DNA"/>
</dbReference>
<sequence length="508" mass="57720">MIRKNIYKWHRISSLIIAIPVLLWAISGLMHPLMTTIKPQMATQSLALQPIDSAALETPLPRALEQNKITHFHTMRLVQIDNNWFYQVQLKNGDPPVYLSTKNGKSLRNGDKLYAQYIAKQFLQGQPQPPAEAQDEHAGHDMKEESSSHDCCDAATTCVLADTSGALVESVELVTGFNKEYKYVNRLLPVYKVQFDREDGIRVYVETMQDRFAYAVDNKRAGFDRFFALCHTWDWLSATGRFKYLLMGLITGLGFLTTIMGLYIFFITKTKKGKQPLARTRRTHRIVSLIACAFTLMFTFSGGLHALEKLKTPDPIADNLSNEIPASAVTLNYSRLQAEIPFAVCDLSITRIDSALYWRAVTKNKKVEYLHAAHYTILPNGEEQHALSLATTFSGHAARDVVKMERITKFAGEYGFVNKRLPVWKLSYASNNNERYYVETSTGKCAAQVTDKDLFEGYSFALLHKHHFMDWAGKSARDISTMIAAGLQVIMVLVGLFLFYRWIKRKRS</sequence>
<reference evidence="3 4" key="1">
    <citation type="submission" date="2019-02" db="EMBL/GenBank/DDBJ databases">
        <title>Genomic Encyclopedia of Type Strains, Phase IV (KMG-IV): sequencing the most valuable type-strain genomes for metagenomic binning, comparative biology and taxonomic classification.</title>
        <authorList>
            <person name="Goeker M."/>
        </authorList>
    </citation>
    <scope>NUCLEOTIDE SEQUENCE [LARGE SCALE GENOMIC DNA]</scope>
    <source>
        <strain evidence="3 4">DSM 18116</strain>
    </source>
</reference>
<proteinExistence type="predicted"/>
<dbReference type="Pfam" id="PF03929">
    <property type="entry name" value="PepSY_TM"/>
    <property type="match status" value="1"/>
</dbReference>
<name>A0A4Q7MTR6_9BACT</name>
<feature type="transmembrane region" description="Helical" evidence="2">
    <location>
        <begin position="482"/>
        <end position="503"/>
    </location>
</feature>
<comment type="caution">
    <text evidence="3">The sequence shown here is derived from an EMBL/GenBank/DDBJ whole genome shotgun (WGS) entry which is preliminary data.</text>
</comment>
<dbReference type="RefSeq" id="WP_130542681.1">
    <property type="nucleotide sequence ID" value="NZ_CP042431.1"/>
</dbReference>
<evidence type="ECO:0000313" key="4">
    <source>
        <dbReference type="Proteomes" id="UP000293874"/>
    </source>
</evidence>
<accession>A0A4Q7MTR6</accession>
<feature type="transmembrane region" description="Helical" evidence="2">
    <location>
        <begin position="12"/>
        <end position="34"/>
    </location>
</feature>
<evidence type="ECO:0000256" key="1">
    <source>
        <dbReference type="SAM" id="MobiDB-lite"/>
    </source>
</evidence>
<feature type="transmembrane region" description="Helical" evidence="2">
    <location>
        <begin position="286"/>
        <end position="307"/>
    </location>
</feature>
<gene>
    <name evidence="3" type="ORF">EV199_4161</name>
</gene>
<feature type="compositionally biased region" description="Basic and acidic residues" evidence="1">
    <location>
        <begin position="134"/>
        <end position="148"/>
    </location>
</feature>
<dbReference type="AlphaFoldDB" id="A0A4Q7MTR6"/>
<feature type="transmembrane region" description="Helical" evidence="2">
    <location>
        <begin position="244"/>
        <end position="266"/>
    </location>
</feature>
<dbReference type="InterPro" id="IPR005625">
    <property type="entry name" value="PepSY-ass_TM"/>
</dbReference>
<organism evidence="3 4">
    <name type="scientific">Pseudobacter ginsenosidimutans</name>
    <dbReference type="NCBI Taxonomy" id="661488"/>
    <lineage>
        <taxon>Bacteria</taxon>
        <taxon>Pseudomonadati</taxon>
        <taxon>Bacteroidota</taxon>
        <taxon>Chitinophagia</taxon>
        <taxon>Chitinophagales</taxon>
        <taxon>Chitinophagaceae</taxon>
        <taxon>Pseudobacter</taxon>
    </lineage>
</organism>
<dbReference type="Proteomes" id="UP000293874">
    <property type="component" value="Unassembled WGS sequence"/>
</dbReference>
<evidence type="ECO:0000313" key="3">
    <source>
        <dbReference type="EMBL" id="RZS72245.1"/>
    </source>
</evidence>
<protein>
    <submittedName>
        <fullName evidence="3">PepSY-associated transmembrane protein</fullName>
    </submittedName>
</protein>
<keyword evidence="4" id="KW-1185">Reference proteome</keyword>
<keyword evidence="2" id="KW-1133">Transmembrane helix</keyword>
<keyword evidence="2 3" id="KW-0812">Transmembrane</keyword>
<feature type="region of interest" description="Disordered" evidence="1">
    <location>
        <begin position="125"/>
        <end position="148"/>
    </location>
</feature>
<dbReference type="OrthoDB" id="9806195at2"/>
<keyword evidence="2" id="KW-0472">Membrane</keyword>
<evidence type="ECO:0000256" key="2">
    <source>
        <dbReference type="SAM" id="Phobius"/>
    </source>
</evidence>